<evidence type="ECO:0000313" key="3">
    <source>
        <dbReference type="EMBL" id="GAA1589089.1"/>
    </source>
</evidence>
<evidence type="ECO:0000256" key="1">
    <source>
        <dbReference type="SAM" id="MobiDB-lite"/>
    </source>
</evidence>
<organism evidence="3 4">
    <name type="scientific">Kribbella sancticallisti</name>
    <dbReference type="NCBI Taxonomy" id="460087"/>
    <lineage>
        <taxon>Bacteria</taxon>
        <taxon>Bacillati</taxon>
        <taxon>Actinomycetota</taxon>
        <taxon>Actinomycetes</taxon>
        <taxon>Propionibacteriales</taxon>
        <taxon>Kribbellaceae</taxon>
        <taxon>Kribbella</taxon>
    </lineage>
</organism>
<sequence length="206" mass="22107">MAQHATRDDLPTPRTHPGEKFSSPLGSHRVKDELAQDLARLALVLHEQPDVEQTAERLLEYVKETLAASHASVVLVHRGGRLEPAAATDALAEEADRLQVETGDGPSHTAVQDGTSGVVLGDTRARWPAWSAQVAEIGVRSALSVRLRTPTTTVGTLNLYGRQVDRFTAKDLAVAHVVADHAAVAVANARNESTLWLAIDARKLIG</sequence>
<dbReference type="InterPro" id="IPR029016">
    <property type="entry name" value="GAF-like_dom_sf"/>
</dbReference>
<gene>
    <name evidence="3" type="ORF">GCM10009789_48430</name>
</gene>
<dbReference type="PIRSF" id="PIRSF036625">
    <property type="entry name" value="GAF_ANTAR"/>
    <property type="match status" value="1"/>
</dbReference>
<comment type="caution">
    <text evidence="3">The sequence shown here is derived from an EMBL/GenBank/DDBJ whole genome shotgun (WGS) entry which is preliminary data.</text>
</comment>
<dbReference type="SUPFAM" id="SSF55781">
    <property type="entry name" value="GAF domain-like"/>
    <property type="match status" value="1"/>
</dbReference>
<feature type="region of interest" description="Disordered" evidence="1">
    <location>
        <begin position="1"/>
        <end position="28"/>
    </location>
</feature>
<dbReference type="SMART" id="SM00065">
    <property type="entry name" value="GAF"/>
    <property type="match status" value="1"/>
</dbReference>
<feature type="compositionally biased region" description="Basic and acidic residues" evidence="1">
    <location>
        <begin position="1"/>
        <end position="19"/>
    </location>
</feature>
<dbReference type="InterPro" id="IPR003018">
    <property type="entry name" value="GAF"/>
</dbReference>
<feature type="domain" description="GAF" evidence="2">
    <location>
        <begin position="50"/>
        <end position="196"/>
    </location>
</feature>
<name>A0ABP4PRD7_9ACTN</name>
<reference evidence="4" key="1">
    <citation type="journal article" date="2019" name="Int. J. Syst. Evol. Microbiol.">
        <title>The Global Catalogue of Microorganisms (GCM) 10K type strain sequencing project: providing services to taxonomists for standard genome sequencing and annotation.</title>
        <authorList>
            <consortium name="The Broad Institute Genomics Platform"/>
            <consortium name="The Broad Institute Genome Sequencing Center for Infectious Disease"/>
            <person name="Wu L."/>
            <person name="Ma J."/>
        </authorList>
    </citation>
    <scope>NUCLEOTIDE SEQUENCE [LARGE SCALE GENOMIC DNA]</scope>
    <source>
        <strain evidence="4">JCM 14969</strain>
    </source>
</reference>
<accession>A0ABP4PRD7</accession>
<evidence type="ECO:0000313" key="4">
    <source>
        <dbReference type="Proteomes" id="UP001500393"/>
    </source>
</evidence>
<keyword evidence="4" id="KW-1185">Reference proteome</keyword>
<dbReference type="EMBL" id="BAAAOS010000033">
    <property type="protein sequence ID" value="GAA1589089.1"/>
    <property type="molecule type" value="Genomic_DNA"/>
</dbReference>
<dbReference type="Proteomes" id="UP001500393">
    <property type="component" value="Unassembled WGS sequence"/>
</dbReference>
<evidence type="ECO:0000259" key="2">
    <source>
        <dbReference type="SMART" id="SM00065"/>
    </source>
</evidence>
<dbReference type="InterPro" id="IPR012074">
    <property type="entry name" value="GAF_ANTAR"/>
</dbReference>
<proteinExistence type="predicted"/>
<protein>
    <recommendedName>
        <fullName evidence="2">GAF domain-containing protein</fullName>
    </recommendedName>
</protein>
<dbReference type="Pfam" id="PF13185">
    <property type="entry name" value="GAF_2"/>
    <property type="match status" value="1"/>
</dbReference>
<dbReference type="Gene3D" id="3.30.450.40">
    <property type="match status" value="1"/>
</dbReference>